<feature type="compositionally biased region" description="Polar residues" evidence="10">
    <location>
        <begin position="827"/>
        <end position="842"/>
    </location>
</feature>
<accession>A0A6J2VLL9</accession>
<comment type="subcellular location">
    <subcellularLocation>
        <location evidence="1">Membrane</location>
        <topology evidence="1">Single-pass type IV membrane protein</topology>
    </subcellularLocation>
</comment>
<feature type="region of interest" description="Disordered" evidence="10">
    <location>
        <begin position="560"/>
        <end position="696"/>
    </location>
</feature>
<evidence type="ECO:0000256" key="7">
    <source>
        <dbReference type="ARBA" id="ARBA00023203"/>
    </source>
</evidence>
<feature type="compositionally biased region" description="Basic and acidic residues" evidence="10">
    <location>
        <begin position="916"/>
        <end position="928"/>
    </location>
</feature>
<organism evidence="12 13">
    <name type="scientific">Chanos chanos</name>
    <name type="common">Milkfish</name>
    <name type="synonym">Mugil chanos</name>
    <dbReference type="NCBI Taxonomy" id="29144"/>
    <lineage>
        <taxon>Eukaryota</taxon>
        <taxon>Metazoa</taxon>
        <taxon>Chordata</taxon>
        <taxon>Craniata</taxon>
        <taxon>Vertebrata</taxon>
        <taxon>Euteleostomi</taxon>
        <taxon>Actinopterygii</taxon>
        <taxon>Neopterygii</taxon>
        <taxon>Teleostei</taxon>
        <taxon>Ostariophysi</taxon>
        <taxon>Gonorynchiformes</taxon>
        <taxon>Chanidae</taxon>
        <taxon>Chanos</taxon>
    </lineage>
</organism>
<dbReference type="InterPro" id="IPR001589">
    <property type="entry name" value="Actinin_actin-bd_CS"/>
</dbReference>
<dbReference type="RefSeq" id="XP_030633880.1">
    <property type="nucleotide sequence ID" value="XM_030778020.1"/>
</dbReference>
<feature type="region of interest" description="Disordered" evidence="10">
    <location>
        <begin position="870"/>
        <end position="947"/>
    </location>
</feature>
<feature type="compositionally biased region" description="Polar residues" evidence="10">
    <location>
        <begin position="1050"/>
        <end position="1061"/>
    </location>
</feature>
<feature type="region of interest" description="Disordered" evidence="10">
    <location>
        <begin position="725"/>
        <end position="781"/>
    </location>
</feature>
<name>A0A6J2VLL9_CHACN</name>
<feature type="region of interest" description="Disordered" evidence="10">
    <location>
        <begin position="985"/>
        <end position="1010"/>
    </location>
</feature>
<sequence length="1240" mass="138369">MAGHEWDDWFEREEFIGQISDIRVQNLQVERELVQKRTFTRWMNLHLEKCNPPMVVHDLFRDIQDGKILMALLEELSGCKLLHGFKPSSHRIFRLNNIAKVLAFLEERNVKLVSIDAVDVADGNSSIILGLIWNIILFFQIKELTGNIKSQFPSSSSLSSIPTSSDSDTSHSSTPSDERRPSIAARDHGKAIKTLLQWVQRRTRKYGVAVQDFGKSWTSGLAFLAVIKSIDPSLVDMRRALLRSPRENIEEAFRTAHYSLGIPRLLEPEDVTLNPPDEQSIMTYVSQFLEHFPGMEEDQMSDVIERSKVSARLNEPMVRNGVQRKREKSCVVKRDWVQPPPKIFISSVSDDLEQTSSPVHSGTSEDRPWASEESSVGFSPSPADDRSFNHSLDLNKEVYCTVSSSSSPQPSFADSVIESPDSWSEMTSETTPLEELQQSPSDVSLGESSETGELRDSSSTCEMLQDQESPLALDGNSHENTDTELFIDEGNFSLSSVESLQAKTTLPSEDEDAYRYILELNEDGTASDMPKQEAMIRSNTDSDLSKTQLVQCDKTVFQSPHELAHGDSDSGFFPGDKDYTEHTAVQSDAGNTEAPTGDSERQETDVKNKMESESEYSTGVTESSSHVKNTTAVHRLSPESLDEPDQVTVAVKAESEPECLNEDEKIPSKTKDGKEPLCSELSEKTQQLEEPEDHNVQDVLSDCMGTKKDCSINDDELIVRTGLIECKEEDQTKHLEDEPQEDPEQSHKQMRDIAEQVCTEPEVPPGCTHYNESKAPNSPLSQREEVNLAVGLEGSDISGGVEMKDFAEAKPQASAGLSQRYTDDTSEITPVSSEGSYEDSSLVNEVTEKGLCNGEPDPDRMTNLEGPNWIENELEEKFAEEGTRNNSEDEPSAAKSSFEKESRGAEGISEDVTNVEESKLENEERPAECEMNDEVPCKISNTEGEEDKTNRAISVIPLDMVYYPHYDVPISEVIEAFVEPKPDSVLCEEDNLSPTSPVPHSPVDSTEQNIDSLSLDCQDESQAISEEAEEIPTLLEEPEKDLTDHRLSLSVTPLQPAPTQHRSPDSETDSEDGMAQGSDDVIQRKSGEVSPKLQDQCLFEPWERHPGEWGAVEIDVPAEQYELIKTDEELAAARENMETLREISVGDNSTDESQLCERKVIDSNELQGENGSPIEASSLESIGANKREESKTSKNQENSDETEVPELHILLIVWLILYCLFVLPQMDFWSLPHLLLNLNE</sequence>
<dbReference type="GO" id="GO:0005737">
    <property type="term" value="C:cytoplasm"/>
    <property type="evidence" value="ECO:0007669"/>
    <property type="project" value="TreeGrafter"/>
</dbReference>
<evidence type="ECO:0000256" key="3">
    <source>
        <dbReference type="ARBA" id="ARBA00022692"/>
    </source>
</evidence>
<feature type="compositionally biased region" description="Polar residues" evidence="10">
    <location>
        <begin position="347"/>
        <end position="362"/>
    </location>
</feature>
<feature type="compositionally biased region" description="Basic and acidic residues" evidence="10">
    <location>
        <begin position="725"/>
        <end position="737"/>
    </location>
</feature>
<feature type="compositionally biased region" description="Polar residues" evidence="10">
    <location>
        <begin position="421"/>
        <end position="463"/>
    </location>
</feature>
<keyword evidence="5" id="KW-1133">Transmembrane helix</keyword>
<dbReference type="PROSITE" id="PS50021">
    <property type="entry name" value="CH"/>
    <property type="match status" value="2"/>
</dbReference>
<dbReference type="PROSITE" id="PS00020">
    <property type="entry name" value="ACTININ_2"/>
    <property type="match status" value="1"/>
</dbReference>
<dbReference type="InParanoid" id="A0A6J2VLL9"/>
<dbReference type="FunFam" id="1.10.418.10:FF:000057">
    <property type="entry name" value="Calmin"/>
    <property type="match status" value="1"/>
</dbReference>
<keyword evidence="2" id="KW-0597">Phosphoprotein</keyword>
<feature type="compositionally biased region" description="Polar residues" evidence="10">
    <location>
        <begin position="615"/>
        <end position="632"/>
    </location>
</feature>
<evidence type="ECO:0000256" key="6">
    <source>
        <dbReference type="ARBA" id="ARBA00023136"/>
    </source>
</evidence>
<dbReference type="PANTHER" id="PTHR47535:SF9">
    <property type="entry name" value="CALPONIN-HOMOLOGY (CH) DOMAIN-CONTAINING PROTEIN"/>
    <property type="match status" value="1"/>
</dbReference>
<dbReference type="GO" id="GO:0007097">
    <property type="term" value="P:nuclear migration"/>
    <property type="evidence" value="ECO:0007669"/>
    <property type="project" value="TreeGrafter"/>
</dbReference>
<protein>
    <recommendedName>
        <fullName evidence="8">Calmin</fullName>
    </recommendedName>
    <alternativeName>
        <fullName evidence="9">Calponin-like transmembrane domain protein</fullName>
    </alternativeName>
</protein>
<dbReference type="PROSITE" id="PS00019">
    <property type="entry name" value="ACTININ_1"/>
    <property type="match status" value="1"/>
</dbReference>
<dbReference type="GO" id="GO:0005640">
    <property type="term" value="C:nuclear outer membrane"/>
    <property type="evidence" value="ECO:0007669"/>
    <property type="project" value="TreeGrafter"/>
</dbReference>
<feature type="compositionally biased region" description="Basic and acidic residues" evidence="10">
    <location>
        <begin position="875"/>
        <end position="887"/>
    </location>
</feature>
<feature type="domain" description="Calponin-homology (CH)" evidence="11">
    <location>
        <begin position="189"/>
        <end position="293"/>
    </location>
</feature>
<feature type="compositionally biased region" description="Basic and acidic residues" evidence="10">
    <location>
        <begin position="1185"/>
        <end position="1194"/>
    </location>
</feature>
<dbReference type="AlphaFoldDB" id="A0A6J2VLL9"/>
<evidence type="ECO:0000256" key="9">
    <source>
        <dbReference type="ARBA" id="ARBA00082870"/>
    </source>
</evidence>
<keyword evidence="6" id="KW-0472">Membrane</keyword>
<dbReference type="GO" id="GO:0051015">
    <property type="term" value="F:actin filament binding"/>
    <property type="evidence" value="ECO:0007669"/>
    <property type="project" value="TreeGrafter"/>
</dbReference>
<evidence type="ECO:0000256" key="8">
    <source>
        <dbReference type="ARBA" id="ARBA00070333"/>
    </source>
</evidence>
<evidence type="ECO:0000259" key="11">
    <source>
        <dbReference type="PROSITE" id="PS50021"/>
    </source>
</evidence>
<evidence type="ECO:0000256" key="2">
    <source>
        <dbReference type="ARBA" id="ARBA00022553"/>
    </source>
</evidence>
<feature type="compositionally biased region" description="Basic and acidic residues" evidence="10">
    <location>
        <begin position="662"/>
        <end position="687"/>
    </location>
</feature>
<keyword evidence="4" id="KW-0677">Repeat</keyword>
<feature type="region of interest" description="Disordered" evidence="10">
    <location>
        <begin position="403"/>
        <end position="463"/>
    </location>
</feature>
<dbReference type="InterPro" id="IPR036872">
    <property type="entry name" value="CH_dom_sf"/>
</dbReference>
<feature type="region of interest" description="Disordered" evidence="10">
    <location>
        <begin position="1050"/>
        <end position="1078"/>
    </location>
</feature>
<dbReference type="OrthoDB" id="10017054at2759"/>
<keyword evidence="12" id="KW-1185">Reference proteome</keyword>
<keyword evidence="3" id="KW-0812">Transmembrane</keyword>
<feature type="region of interest" description="Disordered" evidence="10">
    <location>
        <begin position="347"/>
        <end position="389"/>
    </location>
</feature>
<feature type="compositionally biased region" description="Basic and acidic residues" evidence="10">
    <location>
        <begin position="744"/>
        <end position="754"/>
    </location>
</feature>
<dbReference type="CDD" id="cd21245">
    <property type="entry name" value="CH_CLMN_rpt2"/>
    <property type="match status" value="1"/>
</dbReference>
<dbReference type="Proteomes" id="UP000504632">
    <property type="component" value="Chromosome 1"/>
</dbReference>
<evidence type="ECO:0000256" key="1">
    <source>
        <dbReference type="ARBA" id="ARBA00004211"/>
    </source>
</evidence>
<feature type="compositionally biased region" description="Low complexity" evidence="10">
    <location>
        <begin position="153"/>
        <end position="175"/>
    </location>
</feature>
<dbReference type="InterPro" id="IPR001715">
    <property type="entry name" value="CH_dom"/>
</dbReference>
<evidence type="ECO:0000313" key="12">
    <source>
        <dbReference type="Proteomes" id="UP000504632"/>
    </source>
</evidence>
<feature type="region of interest" description="Disordered" evidence="10">
    <location>
        <begin position="1162"/>
        <end position="1200"/>
    </location>
</feature>
<dbReference type="InterPro" id="IPR047826">
    <property type="entry name" value="CLMN_CH_second"/>
</dbReference>
<dbReference type="SMART" id="SM00033">
    <property type="entry name" value="CH"/>
    <property type="match status" value="2"/>
</dbReference>
<evidence type="ECO:0000256" key="5">
    <source>
        <dbReference type="ARBA" id="ARBA00022989"/>
    </source>
</evidence>
<dbReference type="GO" id="GO:0034993">
    <property type="term" value="C:meiotic nuclear membrane microtubule tethering complex"/>
    <property type="evidence" value="ECO:0007669"/>
    <property type="project" value="TreeGrafter"/>
</dbReference>
<proteinExistence type="predicted"/>
<dbReference type="SUPFAM" id="SSF47576">
    <property type="entry name" value="Calponin-homology domain, CH-domain"/>
    <property type="match status" value="1"/>
</dbReference>
<feature type="region of interest" description="Disordered" evidence="10">
    <location>
        <begin position="152"/>
        <end position="184"/>
    </location>
</feature>
<evidence type="ECO:0000313" key="13">
    <source>
        <dbReference type="RefSeq" id="XP_030633880.1"/>
    </source>
</evidence>
<dbReference type="GeneID" id="115815047"/>
<feature type="compositionally biased region" description="Basic and acidic residues" evidence="10">
    <location>
        <begin position="598"/>
        <end position="612"/>
    </location>
</feature>
<dbReference type="CTD" id="100330495"/>
<feature type="domain" description="Calponin-homology (CH)" evidence="11">
    <location>
        <begin position="33"/>
        <end position="140"/>
    </location>
</feature>
<feature type="region of interest" description="Disordered" evidence="10">
    <location>
        <begin position="809"/>
        <end position="842"/>
    </location>
</feature>
<dbReference type="FunFam" id="1.10.418.10:FF:000063">
    <property type="entry name" value="Calmin"/>
    <property type="match status" value="1"/>
</dbReference>
<gene>
    <name evidence="13" type="primary">clmna</name>
</gene>
<keyword evidence="7" id="KW-0009">Actin-binding</keyword>
<dbReference type="Pfam" id="PF00307">
    <property type="entry name" value="CH"/>
    <property type="match status" value="2"/>
</dbReference>
<evidence type="ECO:0000256" key="4">
    <source>
        <dbReference type="ARBA" id="ARBA00022737"/>
    </source>
</evidence>
<feature type="compositionally biased region" description="Polar residues" evidence="10">
    <location>
        <begin position="583"/>
        <end position="594"/>
    </location>
</feature>
<evidence type="ECO:0000256" key="10">
    <source>
        <dbReference type="SAM" id="MobiDB-lite"/>
    </source>
</evidence>
<dbReference type="Gene3D" id="1.10.418.10">
    <property type="entry name" value="Calponin-like domain"/>
    <property type="match status" value="2"/>
</dbReference>
<dbReference type="InterPro" id="IPR052403">
    <property type="entry name" value="LINC-complex_assoc"/>
</dbReference>
<reference evidence="13" key="1">
    <citation type="submission" date="2025-08" db="UniProtKB">
        <authorList>
            <consortium name="RefSeq"/>
        </authorList>
    </citation>
    <scope>IDENTIFICATION</scope>
</reference>
<dbReference type="PANTHER" id="PTHR47535">
    <property type="entry name" value="MUSCLE-SPECIFIC PROTEIN 300 KDA, ISOFORM G"/>
    <property type="match status" value="1"/>
</dbReference>